<reference evidence="10" key="1">
    <citation type="submission" date="2017-02" db="UniProtKB">
        <authorList>
            <consortium name="WormBaseParasite"/>
        </authorList>
    </citation>
    <scope>IDENTIFICATION</scope>
</reference>
<keyword evidence="5 6" id="KW-0472">Membrane</keyword>
<dbReference type="Gene3D" id="1.20.1250.20">
    <property type="entry name" value="MFS general substrate transporter like domains"/>
    <property type="match status" value="1"/>
</dbReference>
<keyword evidence="2" id="KW-0813">Transport</keyword>
<reference evidence="8 9" key="2">
    <citation type="submission" date="2018-11" db="EMBL/GenBank/DDBJ databases">
        <authorList>
            <consortium name="Pathogen Informatics"/>
        </authorList>
    </citation>
    <scope>NUCLEOTIDE SEQUENCE [LARGE SCALE GENOMIC DNA]</scope>
</reference>
<accession>A0A0M3K1L4</accession>
<dbReference type="Pfam" id="PF07690">
    <property type="entry name" value="MFS_1"/>
    <property type="match status" value="1"/>
</dbReference>
<dbReference type="OrthoDB" id="370281at2759"/>
<dbReference type="GO" id="GO:0005765">
    <property type="term" value="C:lysosomal membrane"/>
    <property type="evidence" value="ECO:0007669"/>
    <property type="project" value="TreeGrafter"/>
</dbReference>
<dbReference type="AlphaFoldDB" id="A0A0M3K1L4"/>
<evidence type="ECO:0000256" key="5">
    <source>
        <dbReference type="ARBA" id="ARBA00023136"/>
    </source>
</evidence>
<evidence type="ECO:0000256" key="3">
    <source>
        <dbReference type="ARBA" id="ARBA00022692"/>
    </source>
</evidence>
<protein>
    <submittedName>
        <fullName evidence="10">MFS domain-containing protein</fullName>
    </submittedName>
</protein>
<dbReference type="InterPro" id="IPR011701">
    <property type="entry name" value="MFS"/>
</dbReference>
<evidence type="ECO:0000256" key="4">
    <source>
        <dbReference type="ARBA" id="ARBA00022989"/>
    </source>
</evidence>
<feature type="transmembrane region" description="Helical" evidence="6">
    <location>
        <begin position="184"/>
        <end position="204"/>
    </location>
</feature>
<dbReference type="GO" id="GO:0022857">
    <property type="term" value="F:transmembrane transporter activity"/>
    <property type="evidence" value="ECO:0007669"/>
    <property type="project" value="InterPro"/>
</dbReference>
<keyword evidence="3 6" id="KW-0812">Transmembrane</keyword>
<dbReference type="PROSITE" id="PS50850">
    <property type="entry name" value="MFS"/>
    <property type="match status" value="1"/>
</dbReference>
<dbReference type="PANTHER" id="PTHR23510">
    <property type="entry name" value="INNER MEMBRANE TRANSPORT PROTEIN YAJR"/>
    <property type="match status" value="1"/>
</dbReference>
<dbReference type="GO" id="GO:0012505">
    <property type="term" value="C:endomembrane system"/>
    <property type="evidence" value="ECO:0007669"/>
    <property type="project" value="UniProtKB-SubCell"/>
</dbReference>
<feature type="transmembrane region" description="Helical" evidence="6">
    <location>
        <begin position="107"/>
        <end position="130"/>
    </location>
</feature>
<sequence>MRYFHCFSPISAVAEFESRKSPWRSIWLCNTLQFLNGIQFSIFFTSMLPYLRAVVFPLGQTIAAFMFGVWNQKTKSAKHPVAVGVVLMGLGNFIYGTLPVYEFGYKWIMLLARFIVGLGAGNVSVLRTYVACASTPKDKMKALSLGIGMFVFGFSMGPAVMLIFTPLGKDGFRLGWIQVTMYNLPAFAMVIIAVISLLLLFTCFEEEYAGILNGGHKNSNGVSKVALSGSLSSVIVPKFDKVAASICIGVWFVQQCIGTNVEVLMVPMTMAMYNWNSEQAIFYNGIIILVSAGFSSAVYLIMGCTRIGKKDKRLLIGFGIIVFMLHHLLLIPWPFYSGPLDYTPLGCNNLMISSSAAVGNSTDLNLFGGCLRTYEWCSYTTRVPLVVYVFASVILMGTAFPTIGASGGTLFAEVIGPRNQFYDRMIHFQGFMQGVFAFFGSVGRFVGPLFSTYLFENGGYLPPVVVLLGMLASALTAVVIFRRRLVPLRLTPKIGLATPYKNGIFYRL</sequence>
<dbReference type="InterPro" id="IPR051068">
    <property type="entry name" value="MFS_Domain-Containing_Protein"/>
</dbReference>
<feature type="transmembrane region" description="Helical" evidence="6">
    <location>
        <begin position="281"/>
        <end position="302"/>
    </location>
</feature>
<dbReference type="Proteomes" id="UP000267096">
    <property type="component" value="Unassembled WGS sequence"/>
</dbReference>
<evidence type="ECO:0000256" key="6">
    <source>
        <dbReference type="SAM" id="Phobius"/>
    </source>
</evidence>
<feature type="transmembrane region" description="Helical" evidence="6">
    <location>
        <begin position="385"/>
        <end position="411"/>
    </location>
</feature>
<dbReference type="WBParaSite" id="ASIM_0001476301-mRNA-1">
    <property type="protein sequence ID" value="ASIM_0001476301-mRNA-1"/>
    <property type="gene ID" value="ASIM_0001476301"/>
</dbReference>
<evidence type="ECO:0000313" key="10">
    <source>
        <dbReference type="WBParaSite" id="ASIM_0001476301-mRNA-1"/>
    </source>
</evidence>
<evidence type="ECO:0000313" key="8">
    <source>
        <dbReference type="EMBL" id="VDK51684.1"/>
    </source>
</evidence>
<evidence type="ECO:0000256" key="1">
    <source>
        <dbReference type="ARBA" id="ARBA00004127"/>
    </source>
</evidence>
<dbReference type="EMBL" id="UYRR01031645">
    <property type="protein sequence ID" value="VDK51684.1"/>
    <property type="molecule type" value="Genomic_DNA"/>
</dbReference>
<evidence type="ECO:0000256" key="2">
    <source>
        <dbReference type="ARBA" id="ARBA00022448"/>
    </source>
</evidence>
<feature type="transmembrane region" description="Helical" evidence="6">
    <location>
        <begin position="242"/>
        <end position="261"/>
    </location>
</feature>
<name>A0A0M3K1L4_ANISI</name>
<dbReference type="PANTHER" id="PTHR23510:SF3">
    <property type="entry name" value="MAJOR FACILITATOR SUPERFAMILY DOMAIN-CONTAINING PROTEIN 8"/>
    <property type="match status" value="1"/>
</dbReference>
<dbReference type="InterPro" id="IPR020846">
    <property type="entry name" value="MFS_dom"/>
</dbReference>
<feature type="transmembrane region" description="Helical" evidence="6">
    <location>
        <begin position="50"/>
        <end position="69"/>
    </location>
</feature>
<feature type="transmembrane region" description="Helical" evidence="6">
    <location>
        <begin position="81"/>
        <end position="101"/>
    </location>
</feature>
<feature type="domain" description="Major facilitator superfamily (MFS) profile" evidence="7">
    <location>
        <begin position="1"/>
        <end position="484"/>
    </location>
</feature>
<dbReference type="InterPro" id="IPR036259">
    <property type="entry name" value="MFS_trans_sf"/>
</dbReference>
<organism evidence="10">
    <name type="scientific">Anisakis simplex</name>
    <name type="common">Herring worm</name>
    <dbReference type="NCBI Taxonomy" id="6269"/>
    <lineage>
        <taxon>Eukaryota</taxon>
        <taxon>Metazoa</taxon>
        <taxon>Ecdysozoa</taxon>
        <taxon>Nematoda</taxon>
        <taxon>Chromadorea</taxon>
        <taxon>Rhabditida</taxon>
        <taxon>Spirurina</taxon>
        <taxon>Ascaridomorpha</taxon>
        <taxon>Ascaridoidea</taxon>
        <taxon>Anisakidae</taxon>
        <taxon>Anisakis</taxon>
        <taxon>Anisakis simplex complex</taxon>
    </lineage>
</organism>
<keyword evidence="9" id="KW-1185">Reference proteome</keyword>
<evidence type="ECO:0000259" key="7">
    <source>
        <dbReference type="PROSITE" id="PS50850"/>
    </source>
</evidence>
<comment type="subcellular location">
    <subcellularLocation>
        <location evidence="1">Endomembrane system</location>
        <topology evidence="1">Multi-pass membrane protein</topology>
    </subcellularLocation>
</comment>
<gene>
    <name evidence="8" type="ORF">ASIM_LOCUS14173</name>
</gene>
<feature type="transmembrane region" description="Helical" evidence="6">
    <location>
        <begin position="431"/>
        <end position="454"/>
    </location>
</feature>
<proteinExistence type="predicted"/>
<dbReference type="SUPFAM" id="SSF103473">
    <property type="entry name" value="MFS general substrate transporter"/>
    <property type="match status" value="1"/>
</dbReference>
<feature type="transmembrane region" description="Helical" evidence="6">
    <location>
        <begin position="460"/>
        <end position="481"/>
    </location>
</feature>
<feature type="transmembrane region" description="Helical" evidence="6">
    <location>
        <begin position="314"/>
        <end position="336"/>
    </location>
</feature>
<evidence type="ECO:0000313" key="9">
    <source>
        <dbReference type="Proteomes" id="UP000267096"/>
    </source>
</evidence>
<feature type="transmembrane region" description="Helical" evidence="6">
    <location>
        <begin position="142"/>
        <end position="164"/>
    </location>
</feature>
<dbReference type="CDD" id="cd17326">
    <property type="entry name" value="MFS_MFSD8"/>
    <property type="match status" value="1"/>
</dbReference>
<keyword evidence="4 6" id="KW-1133">Transmembrane helix</keyword>